<organism evidence="1 2">
    <name type="scientific">Avena sativa</name>
    <name type="common">Oat</name>
    <dbReference type="NCBI Taxonomy" id="4498"/>
    <lineage>
        <taxon>Eukaryota</taxon>
        <taxon>Viridiplantae</taxon>
        <taxon>Streptophyta</taxon>
        <taxon>Embryophyta</taxon>
        <taxon>Tracheophyta</taxon>
        <taxon>Spermatophyta</taxon>
        <taxon>Magnoliopsida</taxon>
        <taxon>Liliopsida</taxon>
        <taxon>Poales</taxon>
        <taxon>Poaceae</taxon>
        <taxon>BOP clade</taxon>
        <taxon>Pooideae</taxon>
        <taxon>Poodae</taxon>
        <taxon>Poeae</taxon>
        <taxon>Poeae Chloroplast Group 1 (Aveneae type)</taxon>
        <taxon>Aveninae</taxon>
        <taxon>Avena</taxon>
    </lineage>
</organism>
<evidence type="ECO:0000313" key="2">
    <source>
        <dbReference type="Proteomes" id="UP001732700"/>
    </source>
</evidence>
<evidence type="ECO:0000313" key="1">
    <source>
        <dbReference type="EnsemblPlants" id="AVESA.00010b.r2.2AG0235450.1.CDS.1"/>
    </source>
</evidence>
<dbReference type="EnsemblPlants" id="AVESA.00010b.r2.2AG0235450.1">
    <property type="protein sequence ID" value="AVESA.00010b.r2.2AG0235450.1.CDS.1"/>
    <property type="gene ID" value="AVESA.00010b.r2.2AG0235450"/>
</dbReference>
<reference evidence="1" key="1">
    <citation type="submission" date="2021-05" db="EMBL/GenBank/DDBJ databases">
        <authorList>
            <person name="Scholz U."/>
            <person name="Mascher M."/>
            <person name="Fiebig A."/>
        </authorList>
    </citation>
    <scope>NUCLEOTIDE SEQUENCE [LARGE SCALE GENOMIC DNA]</scope>
</reference>
<keyword evidence="2" id="KW-1185">Reference proteome</keyword>
<reference evidence="1" key="2">
    <citation type="submission" date="2025-09" db="UniProtKB">
        <authorList>
            <consortium name="EnsemblPlants"/>
        </authorList>
    </citation>
    <scope>IDENTIFICATION</scope>
</reference>
<accession>A0ACD5UE23</accession>
<protein>
    <submittedName>
        <fullName evidence="1">Uncharacterized protein</fullName>
    </submittedName>
</protein>
<proteinExistence type="predicted"/>
<dbReference type="Proteomes" id="UP001732700">
    <property type="component" value="Chromosome 2A"/>
</dbReference>
<name>A0ACD5UE23_AVESA</name>
<sequence>MLAFAPPTKMSPCCLRLTLLLLLFPAMTTTTSLTTREALVLLLLATAGIALLPPSCDALQLEDAALIDDVVMEAAEEWYSGKHRRTGVTYPLSLPGSLSAVQASVSRFRSGSLSRHGVRGLGEFTVPKGLVVPGRPASAHLLAVRVNMGNLSAAVYAEYAARGGGYRIVSPVLGLMFYDLEQPNGTPAALQVRVTDAAIRANFSMAVPALQPGVVPLCMAVWLNGSVAVTDVQAGSNTCHVWDQGHFALVLGGVGDGGDDAVADAGEASRWKLALFGAALGAGGTVLLGLVLVAMLSVQRRKSEIAEMERRAYEEEALRVAMVGHVRAPSASGSRTTPDQLENEYRATL</sequence>